<dbReference type="CDD" id="cd00035">
    <property type="entry name" value="ChtBD1"/>
    <property type="match status" value="2"/>
</dbReference>
<dbReference type="InterPro" id="IPR013694">
    <property type="entry name" value="VIT"/>
</dbReference>
<evidence type="ECO:0000256" key="6">
    <source>
        <dbReference type="ARBA" id="ARBA00022840"/>
    </source>
</evidence>
<comment type="caution">
    <text evidence="9">Lacks conserved residue(s) required for the propagation of feature annotation.</text>
</comment>
<dbReference type="PROSITE" id="PS00107">
    <property type="entry name" value="PROTEIN_KINASE_ATP"/>
    <property type="match status" value="1"/>
</dbReference>
<dbReference type="SUPFAM" id="SSF57016">
    <property type="entry name" value="Plant lectins/antimicrobial peptides"/>
    <property type="match status" value="2"/>
</dbReference>
<dbReference type="Pfam" id="PF13768">
    <property type="entry name" value="VWA_3"/>
    <property type="match status" value="1"/>
</dbReference>
<dbReference type="SUPFAM" id="SSF56112">
    <property type="entry name" value="Protein kinase-like (PK-like)"/>
    <property type="match status" value="1"/>
</dbReference>
<evidence type="ECO:0000313" key="18">
    <source>
        <dbReference type="Proteomes" id="UP000241769"/>
    </source>
</evidence>
<evidence type="ECO:0000313" key="17">
    <source>
        <dbReference type="EMBL" id="PRP89591.1"/>
    </source>
</evidence>
<evidence type="ECO:0000259" key="14">
    <source>
        <dbReference type="PROSITE" id="PS50234"/>
    </source>
</evidence>
<evidence type="ECO:0000259" key="13">
    <source>
        <dbReference type="PROSITE" id="PS50011"/>
    </source>
</evidence>
<dbReference type="PANTHER" id="PTHR45737">
    <property type="entry name" value="VON WILLEBRAND FACTOR A DOMAIN-CONTAINING PROTEIN 5A"/>
    <property type="match status" value="1"/>
</dbReference>
<keyword evidence="8" id="KW-0829">Tyrosine-protein kinase</keyword>
<protein>
    <submittedName>
        <fullName evidence="17">Uncharacterized protein</fullName>
    </submittedName>
</protein>
<dbReference type="Gene3D" id="2.130.10.10">
    <property type="entry name" value="YVTN repeat-like/Quinoprotein amine dehydrogenase"/>
    <property type="match status" value="1"/>
</dbReference>
<dbReference type="Pfam" id="PF07714">
    <property type="entry name" value="PK_Tyr_Ser-Thr"/>
    <property type="match status" value="1"/>
</dbReference>
<evidence type="ECO:0000256" key="3">
    <source>
        <dbReference type="ARBA" id="ARBA00022679"/>
    </source>
</evidence>
<reference evidence="17 18" key="1">
    <citation type="journal article" date="2018" name="Genome Biol. Evol.">
        <title>Multiple Roots of Fruiting Body Formation in Amoebozoa.</title>
        <authorList>
            <person name="Hillmann F."/>
            <person name="Forbes G."/>
            <person name="Novohradska S."/>
            <person name="Ferling I."/>
            <person name="Riege K."/>
            <person name="Groth M."/>
            <person name="Westermann M."/>
            <person name="Marz M."/>
            <person name="Spaller T."/>
            <person name="Winckler T."/>
            <person name="Schaap P."/>
            <person name="Glockner G."/>
        </authorList>
    </citation>
    <scope>NUCLEOTIDE SEQUENCE [LARGE SCALE GENOMIC DNA]</scope>
    <source>
        <strain evidence="17 18">Jena</strain>
    </source>
</reference>
<dbReference type="GO" id="GO:0005524">
    <property type="term" value="F:ATP binding"/>
    <property type="evidence" value="ECO:0007669"/>
    <property type="project" value="UniProtKB-UniRule"/>
</dbReference>
<feature type="region of interest" description="Disordered" evidence="11">
    <location>
        <begin position="1669"/>
        <end position="1724"/>
    </location>
</feature>
<keyword evidence="7 12" id="KW-0472">Membrane</keyword>
<dbReference type="PROSITE" id="PS00026">
    <property type="entry name" value="CHIT_BIND_I_1"/>
    <property type="match status" value="1"/>
</dbReference>
<dbReference type="InterPro" id="IPR001245">
    <property type="entry name" value="Ser-Thr/Tyr_kinase_cat_dom"/>
</dbReference>
<dbReference type="CDD" id="cd00192">
    <property type="entry name" value="PTKc"/>
    <property type="match status" value="1"/>
</dbReference>
<feature type="region of interest" description="Disordered" evidence="11">
    <location>
        <begin position="1381"/>
        <end position="1456"/>
    </location>
</feature>
<dbReference type="PANTHER" id="PTHR45737:SF6">
    <property type="entry name" value="VON WILLEBRAND FACTOR A DOMAIN-CONTAINING PROTEIN 5A"/>
    <property type="match status" value="1"/>
</dbReference>
<feature type="compositionally biased region" description="Polar residues" evidence="11">
    <location>
        <begin position="1386"/>
        <end position="1395"/>
    </location>
</feature>
<dbReference type="EMBL" id="MDYQ01000002">
    <property type="protein sequence ID" value="PRP89591.1"/>
    <property type="molecule type" value="Genomic_DNA"/>
</dbReference>
<feature type="domain" description="Chitin-binding type-1" evidence="15">
    <location>
        <begin position="1599"/>
        <end position="1647"/>
    </location>
</feature>
<dbReference type="InterPro" id="IPR018371">
    <property type="entry name" value="Chitin-binding_1_CS"/>
</dbReference>
<dbReference type="Gene3D" id="1.10.510.10">
    <property type="entry name" value="Transferase(Phosphotransferase) domain 1"/>
    <property type="match status" value="1"/>
</dbReference>
<dbReference type="PROSITE" id="PS51468">
    <property type="entry name" value="VIT"/>
    <property type="match status" value="1"/>
</dbReference>
<feature type="disulfide bond" evidence="9">
    <location>
        <begin position="1606"/>
        <end position="1618"/>
    </location>
</feature>
<comment type="caution">
    <text evidence="17">The sequence shown here is derived from an EMBL/GenBank/DDBJ whole genome shotgun (WGS) entry which is preliminary data.</text>
</comment>
<sequence length="2059" mass="224045">MHLTSQWISQTLAVTSGNDDLRILLAPGQHLMNDGPPSYRDNGRSLEFDVEDQTVETYIDLSQNSLVLWHGFKLLSFSNVELRYAAFKIGAIENFLLFNLTIRQGSLYLDSFPVFEVKDSTANITNVVFQNLNQNTGMYAYNTTLNVKGLQINNCSYGGFGLYAYTVATIEDVIMTSSTSDTYGALASGEASTVTLRNIFATNVTAVDLIEFSTTTIEIYNCTIIYCTQISGLQKRQSAVTAAGLIFISSANNTIVDGLYMYNNQHDQGSSFSATHNTGAMMTNSVFDSNSGMSGAVIIQFSELKMSNTIIRNCQAQMAGGVRSDASELRIYNTTIEGNNARQAGGIYASHSNVTLTSCSVARNTANDSPDTYLFASSINSYSSAGNASCCDTSSPLNCGASCCNLNCLSCGVQEAVYSVVDCDAADSKPSRDRSSLSAGGIVGIVIACVFIVGVLIGVVVWQYISKKELKKRFEMESLMDLNMSVYLSDIQMDNVIGAGHFGTVYRGTWNGTTTVACKQLKQGMDDRKEVGLLMKLNHPNIVRFLGVFIDQKEAKFMVLEFCPLGSLCDFLQWKPNAEQLVLQDRLAIAFDIASGMIYLHSCGIIHRDLGARNVLLEKTGDRYVAKISDFGLSKQSSQYYEAGSTIAYKWSAPEMIAYGKSNAKSDVWSYGVTLWEMMTNGLIPYQGLSNAEAVELVKSGQRLPQPDECPDILWDHILSCWNSVSEERPNFTECAEQLRLMMGKEEKDDINPNLLTNTNIVIYQEHILNETLTIGCTTAHISKTNNKKQQLFQHGLISANQTKNNSHLTAVSSAIQAILYDLTSRVTVTQTFQNTSNGPQEISYSYPLAKGATVSSFHALVDGKLIKGILKEKKKAQEEYDDALASGNQAYLSEQVNEDTFRCSVGRLDAGKEVTLVLAYVSELKWQNGKIIFALPPHNSNCKNVKLNVEVISSYGLENITSNVEMKVVGNRVEATLHDGKSPELTLSVKNAFTPIAHSERNQDGIVTSFQFHPDMTQAEEDEEINTEIIFLIDCSGSMSGSPIQAVNETVAMLLRSLPESCSFNIYNFGSNYNRIFQIGSRPYSEETFDMAMKMNSVRKADLGGTNLYEPLKAILSSAPLPGHSRQIFLLTDGAVSNSAHCIDLAKTDSHVTRIFTFGIGTGVDRHLVRNIAENSHGGCEFIDSTNMNEAVMRQLNRAMKPALTQLSMNWGDLKDVRSSPYYLPPIFSGDHLNVYLSLDATALSQLKDKKITGTLNGKYGKKDFSQQITVNVESATAPAPEDFVLTKLYGRSVIDSLQSGRSYLHKPDGKTDRAESDIQKEIVSISLSTGILSQHTAFVAVHETDGKITEETVQFIDMSSASQPQTSTFGLCRLRDAAPPGSVRRSSLASHSVTAAPMKKMKEKKSESIRSDNLESMEKLARPSAAAAPRAFSSASSKGSSPPTSSSSSPLSSILSHQRSNGSFDVTVLSVLPFDQKRVEAKKLTPDGFQVWVTAVVVAYLEGKMKEGKDTWTLAVRKAKNWMKKEGGGVAVETWLEAAEKFWVPATGCSEYRVDISQWPIDFFQREGVSSFTIIPSTTEMTKAGLLLLFALFGLIVAKCNPPCASGECCSQWGYCGTGTDYCGAPTPLPKPTQDDSRCHPACPSDQCCSQWGYCGVGPAYCGNQPKPTKTKTSPSTLTTSASSSISTSSASSTISTSSSFTISTTSSNVSTKPTPTTSSGEKYVYVGTYQNQPGGIVVYSQDQSSGALKKKSVTPAASPSSLATFAPRSLLFDISEFGNTVGTFSINKDGSLQRLSSLNSGGSGPAFVSVHSSGNFAFVANYGSGHFASYTIDSNGRLQLANIVKPGSGSQSGADNQWSPHAHMIVEAPNGWIAGVDLGSDAVYFWKLSSNGQLTSVSTFKTPSNTGPRHITFHEGLGLAYVLSENANTILSFHYNETNPKVMQIVSSLPDNYNGPTSYGAEIRLHPNKRFLYATNRGYDTVAVFSIDNNGRLTQKSQVKSQVNWPRGMNVSPQGGYLYVAGQKDDTLATFEMNDEGELTYQNTQQVTQPVDITFL</sequence>
<evidence type="ECO:0000256" key="7">
    <source>
        <dbReference type="ARBA" id="ARBA00023136"/>
    </source>
</evidence>
<dbReference type="SMART" id="SM00270">
    <property type="entry name" value="ChtBD1"/>
    <property type="match status" value="2"/>
</dbReference>
<feature type="domain" description="VWFA" evidence="14">
    <location>
        <begin position="1029"/>
        <end position="1201"/>
    </location>
</feature>
<dbReference type="InterPro" id="IPR011050">
    <property type="entry name" value="Pectin_lyase_fold/virulence"/>
</dbReference>
<dbReference type="SMART" id="SM00327">
    <property type="entry name" value="VWA"/>
    <property type="match status" value="1"/>
</dbReference>
<feature type="disulfide bond" evidence="9">
    <location>
        <begin position="1611"/>
        <end position="1625"/>
    </location>
</feature>
<evidence type="ECO:0000256" key="11">
    <source>
        <dbReference type="SAM" id="MobiDB-lite"/>
    </source>
</evidence>
<keyword evidence="12" id="KW-0812">Transmembrane</keyword>
<dbReference type="Pfam" id="PF08487">
    <property type="entry name" value="VIT"/>
    <property type="match status" value="1"/>
</dbReference>
<keyword evidence="3" id="KW-0808">Transferase</keyword>
<dbReference type="SUPFAM" id="SSF51004">
    <property type="entry name" value="C-terminal (heme d1) domain of cytochrome cd1-nitrite reductase"/>
    <property type="match status" value="1"/>
</dbReference>
<keyword evidence="9" id="KW-1015">Disulfide bond</keyword>
<evidence type="ECO:0000256" key="12">
    <source>
        <dbReference type="SAM" id="Phobius"/>
    </source>
</evidence>
<dbReference type="PROSITE" id="PS50234">
    <property type="entry name" value="VWFA"/>
    <property type="match status" value="1"/>
</dbReference>
<dbReference type="SUPFAM" id="SSF51126">
    <property type="entry name" value="Pectin lyase-like"/>
    <property type="match status" value="1"/>
</dbReference>
<dbReference type="InterPro" id="IPR000719">
    <property type="entry name" value="Prot_kinase_dom"/>
</dbReference>
<comment type="subcellular location">
    <subcellularLocation>
        <location evidence="1">Endomembrane system</location>
    </subcellularLocation>
</comment>
<dbReference type="GO" id="GO:0048468">
    <property type="term" value="P:cell development"/>
    <property type="evidence" value="ECO:0007669"/>
    <property type="project" value="UniProtKB-ARBA"/>
</dbReference>
<evidence type="ECO:0000256" key="2">
    <source>
        <dbReference type="ARBA" id="ARBA00022669"/>
    </source>
</evidence>
<feature type="domain" description="VIT" evidence="16">
    <location>
        <begin position="795"/>
        <end position="923"/>
    </location>
</feature>
<dbReference type="OrthoDB" id="30900at2759"/>
<feature type="binding site" evidence="10">
    <location>
        <position position="519"/>
    </location>
    <ligand>
        <name>ATP</name>
        <dbReference type="ChEBI" id="CHEBI:30616"/>
    </ligand>
</feature>
<feature type="compositionally biased region" description="Basic and acidic residues" evidence="11">
    <location>
        <begin position="1406"/>
        <end position="1423"/>
    </location>
</feature>
<feature type="disulfide bond" evidence="9">
    <location>
        <begin position="1641"/>
        <end position="1645"/>
    </location>
</feature>
<dbReference type="Pfam" id="PF00187">
    <property type="entry name" value="Chitin_bind_1"/>
    <property type="match status" value="2"/>
</dbReference>
<dbReference type="InterPro" id="IPR011048">
    <property type="entry name" value="Haem_d1_sf"/>
</dbReference>
<dbReference type="GO" id="GO:0012505">
    <property type="term" value="C:endomembrane system"/>
    <property type="evidence" value="ECO:0007669"/>
    <property type="project" value="UniProtKB-SubCell"/>
</dbReference>
<gene>
    <name evidence="17" type="ORF">PROFUN_00855</name>
</gene>
<keyword evidence="12" id="KW-1133">Transmembrane helix</keyword>
<dbReference type="InterPro" id="IPR002035">
    <property type="entry name" value="VWF_A"/>
</dbReference>
<dbReference type="InParanoid" id="A0A2P6P050"/>
<dbReference type="PROSITE" id="PS50011">
    <property type="entry name" value="PROTEIN_KINASE_DOM"/>
    <property type="match status" value="1"/>
</dbReference>
<evidence type="ECO:0000256" key="10">
    <source>
        <dbReference type="PROSITE-ProRule" id="PRU10141"/>
    </source>
</evidence>
<dbReference type="InterPro" id="IPR019405">
    <property type="entry name" value="Lactonase_7-beta_prop"/>
</dbReference>
<name>A0A2P6P050_9EUKA</name>
<keyword evidence="2 9" id="KW-0147">Chitin-binding</keyword>
<dbReference type="Pfam" id="PF10282">
    <property type="entry name" value="Lactonase"/>
    <property type="match status" value="1"/>
</dbReference>
<evidence type="ECO:0000256" key="4">
    <source>
        <dbReference type="ARBA" id="ARBA00022741"/>
    </source>
</evidence>
<dbReference type="PROSITE" id="PS50941">
    <property type="entry name" value="CHIT_BIND_I_2"/>
    <property type="match status" value="1"/>
</dbReference>
<dbReference type="InterPro" id="IPR015943">
    <property type="entry name" value="WD40/YVTN_repeat-like_dom_sf"/>
</dbReference>
<dbReference type="GO" id="GO:0004713">
    <property type="term" value="F:protein tyrosine kinase activity"/>
    <property type="evidence" value="ECO:0007669"/>
    <property type="project" value="UniProtKB-KW"/>
</dbReference>
<keyword evidence="6 10" id="KW-0067">ATP-binding</keyword>
<evidence type="ECO:0000256" key="9">
    <source>
        <dbReference type="PROSITE-ProRule" id="PRU00261"/>
    </source>
</evidence>
<evidence type="ECO:0000259" key="15">
    <source>
        <dbReference type="PROSITE" id="PS50941"/>
    </source>
</evidence>
<dbReference type="InterPro" id="IPR017441">
    <property type="entry name" value="Protein_kinase_ATP_BS"/>
</dbReference>
<accession>A0A2P6P050</accession>
<feature type="transmembrane region" description="Helical" evidence="12">
    <location>
        <begin position="439"/>
        <end position="465"/>
    </location>
</feature>
<keyword evidence="4 10" id="KW-0547">Nucleotide-binding</keyword>
<evidence type="ECO:0000259" key="16">
    <source>
        <dbReference type="PROSITE" id="PS51468"/>
    </source>
</evidence>
<feature type="compositionally biased region" description="Low complexity" evidence="11">
    <location>
        <begin position="1673"/>
        <end position="1715"/>
    </location>
</feature>
<dbReference type="GO" id="GO:0050793">
    <property type="term" value="P:regulation of developmental process"/>
    <property type="evidence" value="ECO:0007669"/>
    <property type="project" value="UniProtKB-ARBA"/>
</dbReference>
<dbReference type="Gene3D" id="3.40.50.410">
    <property type="entry name" value="von Willebrand factor, type A domain"/>
    <property type="match status" value="1"/>
</dbReference>
<dbReference type="InterPro" id="IPR001002">
    <property type="entry name" value="Chitin-bd_1"/>
</dbReference>
<keyword evidence="5" id="KW-0418">Kinase</keyword>
<dbReference type="FunFam" id="1.10.510.10:FF:001512">
    <property type="entry name" value="Receptor tyrosine-protein kinase erbB-2"/>
    <property type="match status" value="1"/>
</dbReference>
<evidence type="ECO:0000256" key="8">
    <source>
        <dbReference type="ARBA" id="ARBA00023137"/>
    </source>
</evidence>
<dbReference type="InterPro" id="IPR036465">
    <property type="entry name" value="vWFA_dom_sf"/>
</dbReference>
<dbReference type="SMART" id="SM00609">
    <property type="entry name" value="VIT"/>
    <property type="match status" value="1"/>
</dbReference>
<dbReference type="SUPFAM" id="SSF53300">
    <property type="entry name" value="vWA-like"/>
    <property type="match status" value="1"/>
</dbReference>
<feature type="compositionally biased region" description="Low complexity" evidence="11">
    <location>
        <begin position="1424"/>
        <end position="1456"/>
    </location>
</feature>
<dbReference type="InterPro" id="IPR011009">
    <property type="entry name" value="Kinase-like_dom_sf"/>
</dbReference>
<dbReference type="STRING" id="1890364.A0A2P6P050"/>
<dbReference type="Gene3D" id="3.30.60.10">
    <property type="entry name" value="Endochitinase-like"/>
    <property type="match status" value="2"/>
</dbReference>
<organism evidence="17 18">
    <name type="scientific">Planoprotostelium fungivorum</name>
    <dbReference type="NCBI Taxonomy" id="1890364"/>
    <lineage>
        <taxon>Eukaryota</taxon>
        <taxon>Amoebozoa</taxon>
        <taxon>Evosea</taxon>
        <taxon>Variosea</taxon>
        <taxon>Cavosteliida</taxon>
        <taxon>Cavosteliaceae</taxon>
        <taxon>Planoprotostelium</taxon>
    </lineage>
</organism>
<evidence type="ECO:0000256" key="5">
    <source>
        <dbReference type="ARBA" id="ARBA00022777"/>
    </source>
</evidence>
<evidence type="ECO:0000256" key="1">
    <source>
        <dbReference type="ARBA" id="ARBA00004308"/>
    </source>
</evidence>
<proteinExistence type="predicted"/>
<feature type="domain" description="Protein kinase" evidence="13">
    <location>
        <begin position="491"/>
        <end position="741"/>
    </location>
</feature>
<dbReference type="PRINTS" id="PR00109">
    <property type="entry name" value="TYRKINASE"/>
</dbReference>
<keyword evidence="18" id="KW-1185">Reference proteome</keyword>
<dbReference type="GO" id="GO:0008061">
    <property type="term" value="F:chitin binding"/>
    <property type="evidence" value="ECO:0007669"/>
    <property type="project" value="UniProtKB-UniRule"/>
</dbReference>
<dbReference type="InterPro" id="IPR036861">
    <property type="entry name" value="Endochitinase-like_sf"/>
</dbReference>
<dbReference type="Proteomes" id="UP000241769">
    <property type="component" value="Unassembled WGS sequence"/>
</dbReference>